<dbReference type="EMBL" id="LVXZ01000099">
    <property type="protein sequence ID" value="OAP91192.1"/>
    <property type="molecule type" value="Genomic_DNA"/>
</dbReference>
<dbReference type="RefSeq" id="WP_064219104.1">
    <property type="nucleotide sequence ID" value="NZ_LVXZ01000099.1"/>
</dbReference>
<name>A0A179BHL2_ACIFR</name>
<dbReference type="PANTHER" id="PTHR14969">
    <property type="entry name" value="SPHINGOSINE-1-PHOSPHATE PHOSPHOHYDROLASE"/>
    <property type="match status" value="1"/>
</dbReference>
<dbReference type="Gene3D" id="1.20.144.10">
    <property type="entry name" value="Phosphatidic acid phosphatase type 2/haloperoxidase"/>
    <property type="match status" value="1"/>
</dbReference>
<reference evidence="3 4" key="1">
    <citation type="submission" date="2016-04" db="EMBL/GenBank/DDBJ databases">
        <title>Acidithiobacillus ferrooxidans genome sequencing and assembly.</title>
        <authorList>
            <person name="Zhou Z."/>
        </authorList>
    </citation>
    <scope>NUCLEOTIDE SEQUENCE [LARGE SCALE GENOMIC DNA]</scope>
    <source>
        <strain evidence="3 4">BY0502</strain>
    </source>
</reference>
<keyword evidence="1" id="KW-0472">Membrane</keyword>
<evidence type="ECO:0000313" key="4">
    <source>
        <dbReference type="Proteomes" id="UP000078302"/>
    </source>
</evidence>
<dbReference type="AlphaFoldDB" id="A0A179BHL2"/>
<feature type="domain" description="Phosphatidic acid phosphatase type 2/haloperoxidase" evidence="2">
    <location>
        <begin position="92"/>
        <end position="204"/>
    </location>
</feature>
<dbReference type="InterPro" id="IPR000326">
    <property type="entry name" value="PAP2/HPO"/>
</dbReference>
<feature type="transmembrane region" description="Helical" evidence="1">
    <location>
        <begin position="135"/>
        <end position="154"/>
    </location>
</feature>
<feature type="transmembrane region" description="Helical" evidence="1">
    <location>
        <begin position="73"/>
        <end position="89"/>
    </location>
</feature>
<keyword evidence="4" id="KW-1185">Reference proteome</keyword>
<keyword evidence="1" id="KW-1133">Transmembrane helix</keyword>
<dbReference type="Pfam" id="PF01569">
    <property type="entry name" value="PAP2"/>
    <property type="match status" value="1"/>
</dbReference>
<dbReference type="InterPro" id="IPR036938">
    <property type="entry name" value="PAP2/HPO_sf"/>
</dbReference>
<feature type="transmembrane region" description="Helical" evidence="1">
    <location>
        <begin position="189"/>
        <end position="207"/>
    </location>
</feature>
<dbReference type="SUPFAM" id="SSF48317">
    <property type="entry name" value="Acid phosphatase/Vanadium-dependent haloperoxidase"/>
    <property type="match status" value="1"/>
</dbReference>
<keyword evidence="1" id="KW-0812">Transmembrane</keyword>
<dbReference type="PANTHER" id="PTHR14969:SF13">
    <property type="entry name" value="AT30094P"/>
    <property type="match status" value="1"/>
</dbReference>
<feature type="transmembrane region" description="Helical" evidence="1">
    <location>
        <begin position="96"/>
        <end position="115"/>
    </location>
</feature>
<evidence type="ECO:0000256" key="1">
    <source>
        <dbReference type="SAM" id="Phobius"/>
    </source>
</evidence>
<accession>A0A179BHL2</accession>
<feature type="transmembrane region" description="Helical" evidence="1">
    <location>
        <begin position="7"/>
        <end position="27"/>
    </location>
</feature>
<feature type="transmembrane region" description="Helical" evidence="1">
    <location>
        <begin position="228"/>
        <end position="248"/>
    </location>
</feature>
<organism evidence="3 4">
    <name type="scientific">Acidithiobacillus ferrooxidans</name>
    <name type="common">Thiobacillus ferrooxidans</name>
    <dbReference type="NCBI Taxonomy" id="920"/>
    <lineage>
        <taxon>Bacteria</taxon>
        <taxon>Pseudomonadati</taxon>
        <taxon>Pseudomonadota</taxon>
        <taxon>Acidithiobacillia</taxon>
        <taxon>Acidithiobacillales</taxon>
        <taxon>Acidithiobacillaceae</taxon>
        <taxon>Acidithiobacillus</taxon>
    </lineage>
</organism>
<protein>
    <submittedName>
        <fullName evidence="3">Phosphoesterase</fullName>
    </submittedName>
</protein>
<dbReference type="OrthoDB" id="5298761at2"/>
<proteinExistence type="predicted"/>
<evidence type="ECO:0000259" key="2">
    <source>
        <dbReference type="SMART" id="SM00014"/>
    </source>
</evidence>
<sequence length="249" mass="27626">MRGPQRWELLALLLLGLGVAALLWLYVGDFLAGVFLHRMALQDARWEAEILQFRDPAWQPFWTGVTRLGGPDFLPWLVALMAAACFAAWRFFDGILLVSGTAVFAMLVQLVKMTTARARPPTAIKMLSPAFPSGHVSLSLVVYGLLALYLLAMLRHRGLRLAMVALLAALVAAISWSRLILGVHWPSDVLGAWLLSGLWLGLLWVVWRTYHHRHPQYVLTGARQIWSRVALGLLGIAGLAVMGQVLSFQ</sequence>
<gene>
    <name evidence="3" type="ORF">A4H96_08000</name>
</gene>
<feature type="transmembrane region" description="Helical" evidence="1">
    <location>
        <begin position="161"/>
        <end position="183"/>
    </location>
</feature>
<comment type="caution">
    <text evidence="3">The sequence shown here is derived from an EMBL/GenBank/DDBJ whole genome shotgun (WGS) entry which is preliminary data.</text>
</comment>
<evidence type="ECO:0000313" key="3">
    <source>
        <dbReference type="EMBL" id="OAP91192.1"/>
    </source>
</evidence>
<dbReference type="Proteomes" id="UP000078302">
    <property type="component" value="Unassembled WGS sequence"/>
</dbReference>
<dbReference type="SMART" id="SM00014">
    <property type="entry name" value="acidPPc"/>
    <property type="match status" value="1"/>
</dbReference>